<dbReference type="AlphaFoldDB" id="A0A9X3CX67"/>
<evidence type="ECO:0008006" key="3">
    <source>
        <dbReference type="Google" id="ProtNLM"/>
    </source>
</evidence>
<protein>
    <recommendedName>
        <fullName evidence="3">TonB-dependent receptor</fullName>
    </recommendedName>
</protein>
<keyword evidence="2" id="KW-1185">Reference proteome</keyword>
<comment type="caution">
    <text evidence="1">The sequence shown here is derived from an EMBL/GenBank/DDBJ whole genome shotgun (WGS) entry which is preliminary data.</text>
</comment>
<evidence type="ECO:0000313" key="1">
    <source>
        <dbReference type="EMBL" id="MCX2838375.1"/>
    </source>
</evidence>
<dbReference type="Proteomes" id="UP001148482">
    <property type="component" value="Unassembled WGS sequence"/>
</dbReference>
<dbReference type="EMBL" id="JAPJDA010000013">
    <property type="protein sequence ID" value="MCX2838375.1"/>
    <property type="molecule type" value="Genomic_DNA"/>
</dbReference>
<accession>A0A9X3CX67</accession>
<gene>
    <name evidence="1" type="ORF">OQ279_09440</name>
</gene>
<name>A0A9X3CX67_9FLAO</name>
<organism evidence="1 2">
    <name type="scientific">Salinimicrobium profundisediminis</name>
    <dbReference type="NCBI Taxonomy" id="2994553"/>
    <lineage>
        <taxon>Bacteria</taxon>
        <taxon>Pseudomonadati</taxon>
        <taxon>Bacteroidota</taxon>
        <taxon>Flavobacteriia</taxon>
        <taxon>Flavobacteriales</taxon>
        <taxon>Flavobacteriaceae</taxon>
        <taxon>Salinimicrobium</taxon>
    </lineage>
</organism>
<reference evidence="1" key="1">
    <citation type="submission" date="2022-11" db="EMBL/GenBank/DDBJ databases">
        <title>Salinimicrobium profundisediminis sp. nov., isolated from deep-sea sediment of the Mariana Trench.</title>
        <authorList>
            <person name="Fu H."/>
        </authorList>
    </citation>
    <scope>NUCLEOTIDE SEQUENCE</scope>
    <source>
        <strain evidence="1">MT39</strain>
    </source>
</reference>
<sequence length="222" mass="25025">MTIPKNELISYPGIEQSSYANVYKVGHPLSISLLYQYEGVDPETGLYTVADVNDDTSLDYNDRIAIQNMGRQFYGGISNNLSYKKFSLQFLMDFTKQKGYFDLFEYGDLGNQASVDFIELEESGDYQRISQSYEASEAFSNVLFSNLPIVDASYVRLRSLSFAYDFPSSFMVPIGLSDAKIFLNGQNLYTITKFKGLDPEEPNGGRYFAGLRTITGGIQIQF</sequence>
<evidence type="ECO:0000313" key="2">
    <source>
        <dbReference type="Proteomes" id="UP001148482"/>
    </source>
</evidence>
<proteinExistence type="predicted"/>